<dbReference type="CDD" id="cd00446">
    <property type="entry name" value="GrpE"/>
    <property type="match status" value="1"/>
</dbReference>
<evidence type="ECO:0000256" key="4">
    <source>
        <dbReference type="RuleBase" id="RU004478"/>
    </source>
</evidence>
<dbReference type="PANTHER" id="PTHR21237:SF23">
    <property type="entry name" value="GRPE PROTEIN HOMOLOG, MITOCHONDRIAL"/>
    <property type="match status" value="1"/>
</dbReference>
<dbReference type="GO" id="GO:0005737">
    <property type="term" value="C:cytoplasm"/>
    <property type="evidence" value="ECO:0007669"/>
    <property type="project" value="UniProtKB-SubCell"/>
</dbReference>
<dbReference type="GO" id="GO:0042803">
    <property type="term" value="F:protein homodimerization activity"/>
    <property type="evidence" value="ECO:0007669"/>
    <property type="project" value="InterPro"/>
</dbReference>
<dbReference type="InterPro" id="IPR013805">
    <property type="entry name" value="GrpE_CC"/>
</dbReference>
<dbReference type="STRING" id="37625.SAMN05660420_01673"/>
<dbReference type="RefSeq" id="WP_092346680.1">
    <property type="nucleotide sequence ID" value="NZ_FNQN01000004.1"/>
</dbReference>
<dbReference type="EMBL" id="FNQN01000004">
    <property type="protein sequence ID" value="SEA27145.1"/>
    <property type="molecule type" value="Genomic_DNA"/>
</dbReference>
<dbReference type="InterPro" id="IPR000740">
    <property type="entry name" value="GrpE"/>
</dbReference>
<dbReference type="OrthoDB" id="9789811at2"/>
<comment type="function">
    <text evidence="3">Participates actively in the response to hyperosmotic and heat shock by preventing the aggregation of stress-denatured proteins, in association with DnaK and GrpE. It is the nucleotide exchange factor for DnaK and may function as a thermosensor. Unfolded proteins bind initially to DnaJ; upon interaction with the DnaJ-bound protein, DnaK hydrolyzes its bound ATP, resulting in the formation of a stable complex. GrpE releases ADP from DnaK; ATP binding to DnaK triggers the release of the substrate protein, thus completing the reaction cycle. Several rounds of ATP-dependent interactions between DnaJ, DnaK and GrpE are required for fully efficient folding.</text>
</comment>
<sequence length="167" mass="18918">MNGERRQNFSATHGEIDTEADNQPLEEVVIWKERYLRLLADLENIKKRLARNAAQDIHLQQEALLKDILPVADGLSLALRHTSAEEDSRGILQGLELNLNLLEKFFTKYNVEEIEALGQPFDPSLHESIGMVQYPGVLPNTVVRVEQKGYLHDGKLLRPAQVLIASR</sequence>
<keyword evidence="2 3" id="KW-0143">Chaperone</keyword>
<dbReference type="SUPFAM" id="SSF58014">
    <property type="entry name" value="Coiled-coil domain of nucleotide exchange factor GrpE"/>
    <property type="match status" value="1"/>
</dbReference>
<dbReference type="SUPFAM" id="SSF51064">
    <property type="entry name" value="Head domain of nucleotide exchange factor GrpE"/>
    <property type="match status" value="1"/>
</dbReference>
<protein>
    <recommendedName>
        <fullName evidence="3">Protein GrpE</fullName>
    </recommendedName>
    <alternativeName>
        <fullName evidence="3">HSP-70 cofactor</fullName>
    </alternativeName>
</protein>
<dbReference type="GO" id="GO:0006457">
    <property type="term" value="P:protein folding"/>
    <property type="evidence" value="ECO:0007669"/>
    <property type="project" value="InterPro"/>
</dbReference>
<proteinExistence type="inferred from homology"/>
<comment type="similarity">
    <text evidence="1 3 4">Belongs to the GrpE family.</text>
</comment>
<comment type="subcellular location">
    <subcellularLocation>
        <location evidence="3">Cytoplasm</location>
    </subcellularLocation>
</comment>
<dbReference type="Pfam" id="PF01025">
    <property type="entry name" value="GrpE"/>
    <property type="match status" value="1"/>
</dbReference>
<dbReference type="PRINTS" id="PR00773">
    <property type="entry name" value="GRPEPROTEIN"/>
</dbReference>
<dbReference type="Gene3D" id="3.90.20.20">
    <property type="match status" value="1"/>
</dbReference>
<accession>A0A1H3ZU37</accession>
<keyword evidence="3" id="KW-0963">Cytoplasm</keyword>
<gene>
    <name evidence="3" type="primary">grpE</name>
    <name evidence="5" type="ORF">SAMN05660420_01673</name>
</gene>
<dbReference type="GO" id="GO:0051087">
    <property type="term" value="F:protein-folding chaperone binding"/>
    <property type="evidence" value="ECO:0007669"/>
    <property type="project" value="InterPro"/>
</dbReference>
<dbReference type="Proteomes" id="UP000199409">
    <property type="component" value="Unassembled WGS sequence"/>
</dbReference>
<keyword evidence="3" id="KW-0346">Stress response</keyword>
<dbReference type="GO" id="GO:0000774">
    <property type="term" value="F:adenyl-nucleotide exchange factor activity"/>
    <property type="evidence" value="ECO:0007669"/>
    <property type="project" value="InterPro"/>
</dbReference>
<name>A0A1H3ZU37_9BACT</name>
<organism evidence="5 6">
    <name type="scientific">Desulfuromusa kysingii</name>
    <dbReference type="NCBI Taxonomy" id="37625"/>
    <lineage>
        <taxon>Bacteria</taxon>
        <taxon>Pseudomonadati</taxon>
        <taxon>Thermodesulfobacteriota</taxon>
        <taxon>Desulfuromonadia</taxon>
        <taxon>Desulfuromonadales</taxon>
        <taxon>Geopsychrobacteraceae</taxon>
        <taxon>Desulfuromusa</taxon>
    </lineage>
</organism>
<dbReference type="PANTHER" id="PTHR21237">
    <property type="entry name" value="GRPE PROTEIN"/>
    <property type="match status" value="1"/>
</dbReference>
<dbReference type="AlphaFoldDB" id="A0A1H3ZU37"/>
<evidence type="ECO:0000256" key="1">
    <source>
        <dbReference type="ARBA" id="ARBA00009054"/>
    </source>
</evidence>
<dbReference type="Gene3D" id="2.30.22.10">
    <property type="entry name" value="Head domain of nucleotide exchange factor GrpE"/>
    <property type="match status" value="1"/>
</dbReference>
<evidence type="ECO:0000256" key="2">
    <source>
        <dbReference type="ARBA" id="ARBA00023186"/>
    </source>
</evidence>
<reference evidence="5 6" key="1">
    <citation type="submission" date="2016-10" db="EMBL/GenBank/DDBJ databases">
        <authorList>
            <person name="de Groot N.N."/>
        </authorList>
    </citation>
    <scope>NUCLEOTIDE SEQUENCE [LARGE SCALE GENOMIC DNA]</scope>
    <source>
        <strain evidence="5 6">DSM 7343</strain>
    </source>
</reference>
<evidence type="ECO:0000256" key="3">
    <source>
        <dbReference type="HAMAP-Rule" id="MF_01151"/>
    </source>
</evidence>
<dbReference type="InterPro" id="IPR009012">
    <property type="entry name" value="GrpE_head"/>
</dbReference>
<keyword evidence="6" id="KW-1185">Reference proteome</keyword>
<evidence type="ECO:0000313" key="5">
    <source>
        <dbReference type="EMBL" id="SEA27145.1"/>
    </source>
</evidence>
<evidence type="ECO:0000313" key="6">
    <source>
        <dbReference type="Proteomes" id="UP000199409"/>
    </source>
</evidence>
<dbReference type="HAMAP" id="MF_01151">
    <property type="entry name" value="GrpE"/>
    <property type="match status" value="1"/>
</dbReference>
<dbReference type="GO" id="GO:0051082">
    <property type="term" value="F:unfolded protein binding"/>
    <property type="evidence" value="ECO:0007669"/>
    <property type="project" value="TreeGrafter"/>
</dbReference>
<comment type="subunit">
    <text evidence="3">Homodimer.</text>
</comment>